<sequence>MNKDLKKLSSDELSNMYGNAMENSIQRNATEGEFERRKLFWIKFAAIVTVISVVIMGLTAIGSFILDLLSFTNAQTPTVSK</sequence>
<keyword evidence="1" id="KW-0812">Transmembrane</keyword>
<proteinExistence type="predicted"/>
<accession>A0A2J9VJA3</accession>
<dbReference type="Proteomes" id="UP000053748">
    <property type="component" value="Unassembled WGS sequence"/>
</dbReference>
<dbReference type="RefSeq" id="WP_001030752.1">
    <property type="nucleotide sequence ID" value="NZ_CAWMSS010000002.1"/>
</dbReference>
<name>A0A2J9VJA3_VIBMI</name>
<evidence type="ECO:0000256" key="1">
    <source>
        <dbReference type="SAM" id="Phobius"/>
    </source>
</evidence>
<gene>
    <name evidence="2" type="ORF">AL544_002625</name>
</gene>
<reference evidence="2" key="1">
    <citation type="submission" date="2017-12" db="EMBL/GenBank/DDBJ databases">
        <title>FDA dAtabase for Regulatory Grade micrObial Sequences (FDA-ARGOS): Supporting development and validation of Infectious Disease Dx tests.</title>
        <authorList>
            <person name="Hoffmann M."/>
            <person name="Allard M."/>
            <person name="Evans P."/>
            <person name="Brown E."/>
            <person name="Tallon L.J."/>
            <person name="Sadzewicz L."/>
            <person name="Sengamalay N."/>
            <person name="Ott S."/>
            <person name="Godinez A."/>
            <person name="Nagaraj S."/>
            <person name="Vavikolanu K."/>
            <person name="Aluvathingal J."/>
            <person name="Nadendla S."/>
            <person name="Hobson J."/>
            <person name="Sichtig H."/>
        </authorList>
    </citation>
    <scope>NUCLEOTIDE SEQUENCE [LARGE SCALE GENOMIC DNA]</scope>
    <source>
        <strain evidence="2">FDAARGOS_113</strain>
    </source>
</reference>
<dbReference type="EMBL" id="LOSJ02000001">
    <property type="protein sequence ID" value="PNM63861.1"/>
    <property type="molecule type" value="Genomic_DNA"/>
</dbReference>
<dbReference type="OrthoDB" id="7068029at2"/>
<keyword evidence="1" id="KW-1133">Transmembrane helix</keyword>
<dbReference type="AlphaFoldDB" id="A0A2J9VJA3"/>
<evidence type="ECO:0000313" key="3">
    <source>
        <dbReference type="Proteomes" id="UP000053748"/>
    </source>
</evidence>
<protein>
    <submittedName>
        <fullName evidence="2">Uncharacterized protein</fullName>
    </submittedName>
</protein>
<comment type="caution">
    <text evidence="2">The sequence shown here is derived from an EMBL/GenBank/DDBJ whole genome shotgun (WGS) entry which is preliminary data.</text>
</comment>
<keyword evidence="1" id="KW-0472">Membrane</keyword>
<feature type="transmembrane region" description="Helical" evidence="1">
    <location>
        <begin position="44"/>
        <end position="66"/>
    </location>
</feature>
<evidence type="ECO:0000313" key="2">
    <source>
        <dbReference type="EMBL" id="PNM63861.1"/>
    </source>
</evidence>
<organism evidence="2 3">
    <name type="scientific">Vibrio mimicus</name>
    <dbReference type="NCBI Taxonomy" id="674"/>
    <lineage>
        <taxon>Bacteria</taxon>
        <taxon>Pseudomonadati</taxon>
        <taxon>Pseudomonadota</taxon>
        <taxon>Gammaproteobacteria</taxon>
        <taxon>Vibrionales</taxon>
        <taxon>Vibrionaceae</taxon>
        <taxon>Vibrio</taxon>
    </lineage>
</organism>
<keyword evidence="3" id="KW-1185">Reference proteome</keyword>